<feature type="transmembrane region" description="Helical" evidence="11">
    <location>
        <begin position="51"/>
        <end position="73"/>
    </location>
</feature>
<feature type="domain" description="Peptidase A1" evidence="12">
    <location>
        <begin position="106"/>
        <end position="451"/>
    </location>
</feature>
<dbReference type="InterPro" id="IPR032799">
    <property type="entry name" value="TAXi_C"/>
</dbReference>
<evidence type="ECO:0000256" key="7">
    <source>
        <dbReference type="ARBA" id="ARBA00068871"/>
    </source>
</evidence>
<comment type="similarity">
    <text evidence="1 10">Belongs to the peptidase A1 family.</text>
</comment>
<evidence type="ECO:0000256" key="9">
    <source>
        <dbReference type="PIRSR" id="PIRSR601461-1"/>
    </source>
</evidence>
<dbReference type="InterPro" id="IPR033823">
    <property type="entry name" value="Nucellin"/>
</dbReference>
<dbReference type="GO" id="GO:0006508">
    <property type="term" value="P:proteolysis"/>
    <property type="evidence" value="ECO:0007669"/>
    <property type="project" value="UniProtKB-KW"/>
</dbReference>
<keyword evidence="11" id="KW-0472">Membrane</keyword>
<dbReference type="PROSITE" id="PS00141">
    <property type="entry name" value="ASP_PROTEASE"/>
    <property type="match status" value="1"/>
</dbReference>
<dbReference type="Gene3D" id="2.40.70.10">
    <property type="entry name" value="Acid Proteases"/>
    <property type="match status" value="2"/>
</dbReference>
<evidence type="ECO:0000256" key="6">
    <source>
        <dbReference type="ARBA" id="ARBA00022801"/>
    </source>
</evidence>
<dbReference type="EMBL" id="JAMYWD010000007">
    <property type="protein sequence ID" value="KAJ4965358.1"/>
    <property type="molecule type" value="Genomic_DNA"/>
</dbReference>
<protein>
    <recommendedName>
        <fullName evidence="7">Aspartic proteinase Asp1</fullName>
    </recommendedName>
    <alternativeName>
        <fullName evidence="8">Nucellin-like protein</fullName>
    </alternativeName>
</protein>
<dbReference type="PANTHER" id="PTHR13683">
    <property type="entry name" value="ASPARTYL PROTEASES"/>
    <property type="match status" value="1"/>
</dbReference>
<dbReference type="AlphaFoldDB" id="A0A9Q0K7K8"/>
<dbReference type="PROSITE" id="PS51767">
    <property type="entry name" value="PEPTIDASE_A1"/>
    <property type="match status" value="1"/>
</dbReference>
<keyword evidence="5 10" id="KW-0064">Aspartyl protease</keyword>
<dbReference type="PRINTS" id="PR00792">
    <property type="entry name" value="PEPSIN"/>
</dbReference>
<dbReference type="FunFam" id="2.40.70.10:FF:000027">
    <property type="entry name" value="Aspartic proteinase Asp1 isoform A"/>
    <property type="match status" value="1"/>
</dbReference>
<dbReference type="SUPFAM" id="SSF50630">
    <property type="entry name" value="Acid proteases"/>
    <property type="match status" value="1"/>
</dbReference>
<dbReference type="FunFam" id="2.40.70.10:FF:000015">
    <property type="entry name" value="Aspartyl protease family protein"/>
    <property type="match status" value="1"/>
</dbReference>
<dbReference type="InterPro" id="IPR032861">
    <property type="entry name" value="TAXi_N"/>
</dbReference>
<dbReference type="CDD" id="cd05475">
    <property type="entry name" value="nucellin_like"/>
    <property type="match status" value="1"/>
</dbReference>
<feature type="active site" evidence="9">
    <location>
        <position position="322"/>
    </location>
</feature>
<dbReference type="OrthoDB" id="2747330at2759"/>
<keyword evidence="11" id="KW-0812">Transmembrane</keyword>
<evidence type="ECO:0000313" key="13">
    <source>
        <dbReference type="EMBL" id="KAJ4965358.1"/>
    </source>
</evidence>
<evidence type="ECO:0000256" key="3">
    <source>
        <dbReference type="ARBA" id="ARBA00022729"/>
    </source>
</evidence>
<keyword evidence="11" id="KW-1133">Transmembrane helix</keyword>
<dbReference type="GO" id="GO:0004190">
    <property type="term" value="F:aspartic-type endopeptidase activity"/>
    <property type="evidence" value="ECO:0007669"/>
    <property type="project" value="UniProtKB-KW"/>
</dbReference>
<evidence type="ECO:0000313" key="14">
    <source>
        <dbReference type="Proteomes" id="UP001141806"/>
    </source>
</evidence>
<dbReference type="PANTHER" id="PTHR13683:SF800">
    <property type="entry name" value="EUKARYOTIC ASPARTYL PROTEASE FAMILY PROTEIN"/>
    <property type="match status" value="1"/>
</dbReference>
<evidence type="ECO:0000256" key="10">
    <source>
        <dbReference type="RuleBase" id="RU000454"/>
    </source>
</evidence>
<keyword evidence="14" id="KW-1185">Reference proteome</keyword>
<organism evidence="13 14">
    <name type="scientific">Protea cynaroides</name>
    <dbReference type="NCBI Taxonomy" id="273540"/>
    <lineage>
        <taxon>Eukaryota</taxon>
        <taxon>Viridiplantae</taxon>
        <taxon>Streptophyta</taxon>
        <taxon>Embryophyta</taxon>
        <taxon>Tracheophyta</taxon>
        <taxon>Spermatophyta</taxon>
        <taxon>Magnoliopsida</taxon>
        <taxon>Proteales</taxon>
        <taxon>Proteaceae</taxon>
        <taxon>Protea</taxon>
    </lineage>
</organism>
<comment type="caution">
    <text evidence="13">The sequence shown here is derived from an EMBL/GenBank/DDBJ whole genome shotgun (WGS) entry which is preliminary data.</text>
</comment>
<keyword evidence="4" id="KW-0677">Repeat</keyword>
<dbReference type="Proteomes" id="UP001141806">
    <property type="component" value="Unassembled WGS sequence"/>
</dbReference>
<dbReference type="InterPro" id="IPR001969">
    <property type="entry name" value="Aspartic_peptidase_AS"/>
</dbReference>
<gene>
    <name evidence="13" type="ORF">NE237_017207</name>
</gene>
<keyword evidence="2 10" id="KW-0645">Protease</keyword>
<keyword evidence="3" id="KW-0732">Signal</keyword>
<dbReference type="InterPro" id="IPR001461">
    <property type="entry name" value="Aspartic_peptidase_A1"/>
</dbReference>
<dbReference type="InterPro" id="IPR021109">
    <property type="entry name" value="Peptidase_aspartic_dom_sf"/>
</dbReference>
<reference evidence="13" key="1">
    <citation type="journal article" date="2023" name="Plant J.">
        <title>The genome of the king protea, Protea cynaroides.</title>
        <authorList>
            <person name="Chang J."/>
            <person name="Duong T.A."/>
            <person name="Schoeman C."/>
            <person name="Ma X."/>
            <person name="Roodt D."/>
            <person name="Barker N."/>
            <person name="Li Z."/>
            <person name="Van de Peer Y."/>
            <person name="Mizrachi E."/>
        </authorList>
    </citation>
    <scope>NUCLEOTIDE SEQUENCE</scope>
    <source>
        <tissue evidence="13">Young leaves</tissue>
    </source>
</reference>
<dbReference type="InterPro" id="IPR033121">
    <property type="entry name" value="PEPTIDASE_A1"/>
</dbReference>
<evidence type="ECO:0000256" key="8">
    <source>
        <dbReference type="ARBA" id="ARBA00077656"/>
    </source>
</evidence>
<evidence type="ECO:0000259" key="12">
    <source>
        <dbReference type="PROSITE" id="PS51767"/>
    </source>
</evidence>
<keyword evidence="6 10" id="KW-0378">Hydrolase</keyword>
<name>A0A9Q0K7K8_9MAGN</name>
<evidence type="ECO:0000256" key="4">
    <source>
        <dbReference type="ARBA" id="ARBA00022737"/>
    </source>
</evidence>
<evidence type="ECO:0000256" key="1">
    <source>
        <dbReference type="ARBA" id="ARBA00007447"/>
    </source>
</evidence>
<sequence length="494" mass="54416">MVKYADFLDWDSWNDNLWWSGGRDDQRLQSREEGEILQKNREKFAAMEKKVWLVLLVLVLSVTFPGSSVAANWKFNKKPTTSSSGNSVGSSVVFRVDGNVYPDGLYYVTFNIGNPPKPYYLDLDTGSDLTWLQCDAPCVHCDKVPHPLYRPNNMNLVICKEPICTALESNDCHNPNEQCHYSIEYADQGSSLGVLTKDVFPLRFTNGSILAPTLTIGCGYDQQGFCPGPVCPTDGVLGLGNGGASIISQFKNQGLTKNVIGHCLSGQSGGYLFFGDEVVPSSGVVWTPMTPYSIEKHYSPGAAELSFGRKHPSVNGLKTVFDSGSSYTYFNSMAYQALISAMKKDLVGKPLKEAPDDNTLPLCWKRAKPFKFVAEAKSYFSSVVLSFGNGKKAQLEITPESYLIVSKSGNVCLGILNGSEVGLEDLNLIGDTSMRNKMVIYDNEKQQIGWIPADCHRLPKVDSDADEGFYQPYTASLGILQEKCQATYDLQEDL</sequence>
<accession>A0A9Q0K7K8</accession>
<proteinExistence type="inferred from homology"/>
<dbReference type="Pfam" id="PF14543">
    <property type="entry name" value="TAXi_N"/>
    <property type="match status" value="1"/>
</dbReference>
<evidence type="ECO:0000256" key="5">
    <source>
        <dbReference type="ARBA" id="ARBA00022750"/>
    </source>
</evidence>
<evidence type="ECO:0000256" key="2">
    <source>
        <dbReference type="ARBA" id="ARBA00022670"/>
    </source>
</evidence>
<evidence type="ECO:0000256" key="11">
    <source>
        <dbReference type="SAM" id="Phobius"/>
    </source>
</evidence>
<feature type="active site" evidence="9">
    <location>
        <position position="124"/>
    </location>
</feature>
<dbReference type="Pfam" id="PF14541">
    <property type="entry name" value="TAXi_C"/>
    <property type="match status" value="1"/>
</dbReference>